<name>A0ABU9RNF5_9BURK</name>
<keyword evidence="3" id="KW-1185">Reference proteome</keyword>
<reference evidence="2 3" key="1">
    <citation type="submission" date="2024-01" db="EMBL/GenBank/DDBJ databases">
        <title>The diversity of rhizobia nodulating Mimosa spp. in eleven states of Brazil covering several biomes is determined by host plant, location, and edaphic factors.</title>
        <authorList>
            <person name="Rouws L."/>
            <person name="Barauna A."/>
            <person name="Beukes C."/>
            <person name="De Faria S.M."/>
            <person name="Gross E."/>
            <person name="Dos Reis Junior F.B."/>
            <person name="Simon M."/>
            <person name="Maluk M."/>
            <person name="Odee D.W."/>
            <person name="Kenicer G."/>
            <person name="Young J.P.W."/>
            <person name="Reis V.M."/>
            <person name="Zilli J."/>
            <person name="James E.K."/>
        </authorList>
    </citation>
    <scope>NUCLEOTIDE SEQUENCE [LARGE SCALE GENOMIC DNA]</scope>
    <source>
        <strain evidence="2 3">JPY167</strain>
    </source>
</reference>
<dbReference type="Gene3D" id="1.20.1290.10">
    <property type="entry name" value="AhpD-like"/>
    <property type="match status" value="1"/>
</dbReference>
<accession>A0ABU9RNF5</accession>
<dbReference type="EMBL" id="JAYMRV010000002">
    <property type="protein sequence ID" value="MEM5421187.1"/>
    <property type="molecule type" value="Genomic_DNA"/>
</dbReference>
<dbReference type="RefSeq" id="WP_342946509.1">
    <property type="nucleotide sequence ID" value="NZ_JAYMRV010000002.1"/>
</dbReference>
<gene>
    <name evidence="2" type="ORF">VSR73_08950</name>
</gene>
<sequence length="135" mass="14806">MSNENLFEVGEAMRREILGEAYVAKSAASTDAFSAPIREFAVKHLWGEIWTREGLDRRSRSIVNLALLTALNRPTELKVHVRAALNNGLSREEISEIFLQCGLYCGIPAGSESTRIAKQLFAEVDAEAAEAVAAK</sequence>
<feature type="domain" description="Carboxymuconolactone decarboxylase-like" evidence="1">
    <location>
        <begin position="40"/>
        <end position="118"/>
    </location>
</feature>
<proteinExistence type="predicted"/>
<dbReference type="Proteomes" id="UP001489897">
    <property type="component" value="Unassembled WGS sequence"/>
</dbReference>
<dbReference type="SUPFAM" id="SSF69118">
    <property type="entry name" value="AhpD-like"/>
    <property type="match status" value="1"/>
</dbReference>
<comment type="caution">
    <text evidence="2">The sequence shown here is derived from an EMBL/GenBank/DDBJ whole genome shotgun (WGS) entry which is preliminary data.</text>
</comment>
<protein>
    <submittedName>
        <fullName evidence="2">Carboxymuconolactone decarboxylase family protein</fullName>
    </submittedName>
</protein>
<dbReference type="PANTHER" id="PTHR33570:SF2">
    <property type="entry name" value="CARBOXYMUCONOLACTONE DECARBOXYLASE-LIKE DOMAIN-CONTAINING PROTEIN"/>
    <property type="match status" value="1"/>
</dbReference>
<dbReference type="InterPro" id="IPR029032">
    <property type="entry name" value="AhpD-like"/>
</dbReference>
<dbReference type="InterPro" id="IPR052512">
    <property type="entry name" value="4CMD/NDH-1_regulator"/>
</dbReference>
<evidence type="ECO:0000259" key="1">
    <source>
        <dbReference type="Pfam" id="PF02627"/>
    </source>
</evidence>
<dbReference type="InterPro" id="IPR003779">
    <property type="entry name" value="CMD-like"/>
</dbReference>
<evidence type="ECO:0000313" key="3">
    <source>
        <dbReference type="Proteomes" id="UP001489897"/>
    </source>
</evidence>
<dbReference type="PANTHER" id="PTHR33570">
    <property type="entry name" value="4-CARBOXYMUCONOLACTONE DECARBOXYLASE FAMILY PROTEIN"/>
    <property type="match status" value="1"/>
</dbReference>
<evidence type="ECO:0000313" key="2">
    <source>
        <dbReference type="EMBL" id="MEM5421187.1"/>
    </source>
</evidence>
<organism evidence="2 3">
    <name type="scientific">Paraburkholderia ferrariae</name>
    <dbReference type="NCBI Taxonomy" id="386056"/>
    <lineage>
        <taxon>Bacteria</taxon>
        <taxon>Pseudomonadati</taxon>
        <taxon>Pseudomonadota</taxon>
        <taxon>Betaproteobacteria</taxon>
        <taxon>Burkholderiales</taxon>
        <taxon>Burkholderiaceae</taxon>
        <taxon>Paraburkholderia</taxon>
    </lineage>
</organism>
<dbReference type="Pfam" id="PF02627">
    <property type="entry name" value="CMD"/>
    <property type="match status" value="1"/>
</dbReference>